<dbReference type="PATRIC" id="fig|1150469.3.peg.774"/>
<evidence type="ECO:0000256" key="2">
    <source>
        <dbReference type="ARBA" id="ARBA00010393"/>
    </source>
</evidence>
<evidence type="ECO:0000256" key="1">
    <source>
        <dbReference type="ARBA" id="ARBA00004496"/>
    </source>
</evidence>
<dbReference type="Proteomes" id="UP000033220">
    <property type="component" value="Chromosome DSM 122"/>
</dbReference>
<dbReference type="Pfam" id="PF02562">
    <property type="entry name" value="PhoH"/>
    <property type="match status" value="1"/>
</dbReference>
<accession>H6SQ27</accession>
<evidence type="ECO:0000256" key="4">
    <source>
        <dbReference type="ARBA" id="ARBA00022741"/>
    </source>
</evidence>
<name>H6SQ27_PARPM</name>
<dbReference type="eggNOG" id="COG1702">
    <property type="taxonomic scope" value="Bacteria"/>
</dbReference>
<evidence type="ECO:0000256" key="5">
    <source>
        <dbReference type="ARBA" id="ARBA00022840"/>
    </source>
</evidence>
<evidence type="ECO:0000313" key="9">
    <source>
        <dbReference type="Proteomes" id="UP000033220"/>
    </source>
</evidence>
<dbReference type="PANTHER" id="PTHR30473:SF1">
    <property type="entry name" value="PHOH-LIKE PROTEIN"/>
    <property type="match status" value="1"/>
</dbReference>
<dbReference type="GO" id="GO:0005829">
    <property type="term" value="C:cytosol"/>
    <property type="evidence" value="ECO:0007669"/>
    <property type="project" value="TreeGrafter"/>
</dbReference>
<evidence type="ECO:0000256" key="6">
    <source>
        <dbReference type="ARBA" id="ARBA00039970"/>
    </source>
</evidence>
<reference evidence="8 9" key="1">
    <citation type="submission" date="2012-02" db="EMBL/GenBank/DDBJ databases">
        <title>Shotgun genome sequence of Phaeospirillum photometricum DSM 122.</title>
        <authorList>
            <person name="Duquesne K."/>
            <person name="Sturgis J."/>
        </authorList>
    </citation>
    <scope>NUCLEOTIDE SEQUENCE [LARGE SCALE GENOMIC DNA]</scope>
    <source>
        <strain evidence="9">DSM122</strain>
    </source>
</reference>
<dbReference type="InterPro" id="IPR051451">
    <property type="entry name" value="PhoH2-like"/>
</dbReference>
<feature type="domain" description="PhoH-like protein" evidence="7">
    <location>
        <begin position="433"/>
        <end position="631"/>
    </location>
</feature>
<dbReference type="HOGENOM" id="CLU_431397_0_0_5"/>
<sequence>MVAFRGMVVHDVQDHLDSGVVHDLDKSLKFPQFSTGEIFCVRGKETESIIAPVVGEALLDQMAVMDERLHRQQLDGGHPQGLEVAYDRLIRHPGKGTAMRAGHVWVPHRVALDVQFIENRFVPGHPGLAILSPGKSRVHHHALGHVGSVVPGVEGQILGRRPQAVAEMSIRPFQAPPPRFGVGVEYQLVGIKPVAGIGGIGAVDPVAVALPWSGIGQVAVPDFVRVFGQDHAGGFPAAVSLEQAQLHLFGVFRKQGEIDPPAIPRGPEGVGASRPYPGAGQSHGSGSLCHHGITVSPPKRAGRNPALGSLYSAFRTVTRGRARGGFAVLRIVRPQHDQWCGRTIIMRGTGRRSARVGVQEAVPRLAGALASCSLIPCLVFGNVREVVMAKRSRAVPFRPDSGDDATAPVHPLGLWDPLRGEEERRDQSFRRTVRPHNENQRRLLEAMERFPLTLALGPAGTGKTYLAIARAVEALEEGSVDRLVLSRPAVEAGESLGYLPGTLEDKLLPYLRPLYDALADRLGGKRLRTLLGDGTLEIAPLAYMRGRTLNRSFIVVDEAQNCTYAQIKMVLTRLGWHSRMVITGDPDQTDLLPGLSGLAEVAQRLQALDEVGVVRLTQHDVVRHPLVACLLELL</sequence>
<dbReference type="Gene3D" id="3.40.50.300">
    <property type="entry name" value="P-loop containing nucleotide triphosphate hydrolases"/>
    <property type="match status" value="1"/>
</dbReference>
<comment type="similarity">
    <text evidence="2">Belongs to the PhoH family.</text>
</comment>
<evidence type="ECO:0000259" key="7">
    <source>
        <dbReference type="Pfam" id="PF02562"/>
    </source>
</evidence>
<dbReference type="PANTHER" id="PTHR30473">
    <property type="entry name" value="PROTEIN PHOH"/>
    <property type="match status" value="1"/>
</dbReference>
<protein>
    <recommendedName>
        <fullName evidence="6">PhoH-like protein</fullName>
    </recommendedName>
</protein>
<keyword evidence="4" id="KW-0547">Nucleotide-binding</keyword>
<keyword evidence="3" id="KW-0963">Cytoplasm</keyword>
<keyword evidence="9" id="KW-1185">Reference proteome</keyword>
<gene>
    <name evidence="8" type="ORF">RSPPHO_00671</name>
</gene>
<dbReference type="EMBL" id="HE663493">
    <property type="protein sequence ID" value="CCG07297.1"/>
    <property type="molecule type" value="Genomic_DNA"/>
</dbReference>
<dbReference type="SUPFAM" id="SSF52540">
    <property type="entry name" value="P-loop containing nucleoside triphosphate hydrolases"/>
    <property type="match status" value="1"/>
</dbReference>
<dbReference type="AlphaFoldDB" id="H6SQ27"/>
<dbReference type="GO" id="GO:0005524">
    <property type="term" value="F:ATP binding"/>
    <property type="evidence" value="ECO:0007669"/>
    <property type="project" value="UniProtKB-KW"/>
</dbReference>
<dbReference type="InterPro" id="IPR003714">
    <property type="entry name" value="PhoH"/>
</dbReference>
<dbReference type="STRING" id="1150469.RSPPHO_00671"/>
<organism evidence="8 9">
    <name type="scientific">Pararhodospirillum photometricum DSM 122</name>
    <dbReference type="NCBI Taxonomy" id="1150469"/>
    <lineage>
        <taxon>Bacteria</taxon>
        <taxon>Pseudomonadati</taxon>
        <taxon>Pseudomonadota</taxon>
        <taxon>Alphaproteobacteria</taxon>
        <taxon>Rhodospirillales</taxon>
        <taxon>Rhodospirillaceae</taxon>
        <taxon>Pararhodospirillum</taxon>
    </lineage>
</organism>
<evidence type="ECO:0000256" key="3">
    <source>
        <dbReference type="ARBA" id="ARBA00022490"/>
    </source>
</evidence>
<evidence type="ECO:0000313" key="8">
    <source>
        <dbReference type="EMBL" id="CCG07297.1"/>
    </source>
</evidence>
<dbReference type="KEGG" id="rpm:RSPPHO_00671"/>
<comment type="subcellular location">
    <subcellularLocation>
        <location evidence="1">Cytoplasm</location>
    </subcellularLocation>
</comment>
<keyword evidence="5" id="KW-0067">ATP-binding</keyword>
<dbReference type="InterPro" id="IPR027417">
    <property type="entry name" value="P-loop_NTPase"/>
</dbReference>
<proteinExistence type="inferred from homology"/>
<dbReference type="AntiFam" id="ANF00082">
    <property type="entry name" value="Shadow ORF (opposite glgX)"/>
</dbReference>